<comment type="caution">
    <text evidence="2">The sequence shown here is derived from an EMBL/GenBank/DDBJ whole genome shotgun (WGS) entry which is preliminary data.</text>
</comment>
<keyword evidence="3" id="KW-1185">Reference proteome</keyword>
<keyword evidence="1" id="KW-0732">Signal</keyword>
<gene>
    <name evidence="2" type="ORF">EV663_10225</name>
</gene>
<evidence type="ECO:0000313" key="2">
    <source>
        <dbReference type="EMBL" id="TCP62182.1"/>
    </source>
</evidence>
<organism evidence="2 3">
    <name type="scientific">Rhodovulum bhavnagarense</name>
    <dbReference type="NCBI Taxonomy" id="992286"/>
    <lineage>
        <taxon>Bacteria</taxon>
        <taxon>Pseudomonadati</taxon>
        <taxon>Pseudomonadota</taxon>
        <taxon>Alphaproteobacteria</taxon>
        <taxon>Rhodobacterales</taxon>
        <taxon>Paracoccaceae</taxon>
        <taxon>Rhodovulum</taxon>
    </lineage>
</organism>
<proteinExistence type="predicted"/>
<dbReference type="EMBL" id="SLXU01000002">
    <property type="protein sequence ID" value="TCP62182.1"/>
    <property type="molecule type" value="Genomic_DNA"/>
</dbReference>
<dbReference type="OrthoDB" id="7308154at2"/>
<protein>
    <recommendedName>
        <fullName evidence="4">AAA+ family ATPase</fullName>
    </recommendedName>
</protein>
<accession>A0A4R2RF46</accession>
<dbReference type="Proteomes" id="UP000295050">
    <property type="component" value="Unassembled WGS sequence"/>
</dbReference>
<dbReference type="AlphaFoldDB" id="A0A4R2RF46"/>
<evidence type="ECO:0000313" key="3">
    <source>
        <dbReference type="Proteomes" id="UP000295050"/>
    </source>
</evidence>
<evidence type="ECO:0000256" key="1">
    <source>
        <dbReference type="SAM" id="SignalP"/>
    </source>
</evidence>
<sequence length="113" mass="12406">MTRIAALMIAALVAFTPAAAQQADEGADMREGLDLLGEGMRLLFKGLGDEIEPQLKDLADRMQPAMTRLMELIDDIDAYHPPEKLPNGDIILRRKTPDEEVAPPADPQAEIEI</sequence>
<evidence type="ECO:0008006" key="4">
    <source>
        <dbReference type="Google" id="ProtNLM"/>
    </source>
</evidence>
<dbReference type="RefSeq" id="WP_132950451.1">
    <property type="nucleotide sequence ID" value="NZ_SLXU01000002.1"/>
</dbReference>
<reference evidence="2 3" key="1">
    <citation type="submission" date="2019-03" db="EMBL/GenBank/DDBJ databases">
        <title>Genomic Encyclopedia of Type Strains, Phase IV (KMG-IV): sequencing the most valuable type-strain genomes for metagenomic binning, comparative biology and taxonomic classification.</title>
        <authorList>
            <person name="Goeker M."/>
        </authorList>
    </citation>
    <scope>NUCLEOTIDE SEQUENCE [LARGE SCALE GENOMIC DNA]</scope>
    <source>
        <strain evidence="2 3">DSM 24766</strain>
    </source>
</reference>
<name>A0A4R2RF46_9RHOB</name>
<feature type="signal peptide" evidence="1">
    <location>
        <begin position="1"/>
        <end position="20"/>
    </location>
</feature>
<feature type="chain" id="PRO_5021000483" description="AAA+ family ATPase" evidence="1">
    <location>
        <begin position="21"/>
        <end position="113"/>
    </location>
</feature>